<evidence type="ECO:0000259" key="2">
    <source>
        <dbReference type="SMART" id="SM00014"/>
    </source>
</evidence>
<evidence type="ECO:0000313" key="4">
    <source>
        <dbReference type="Proteomes" id="UP000251213"/>
    </source>
</evidence>
<evidence type="ECO:0000313" key="3">
    <source>
        <dbReference type="EMBL" id="RAL25658.1"/>
    </source>
</evidence>
<dbReference type="CDD" id="cd03392">
    <property type="entry name" value="PAP2_like_2"/>
    <property type="match status" value="1"/>
</dbReference>
<feature type="domain" description="Phosphatidic acid phosphatase type 2/haloperoxidase" evidence="2">
    <location>
        <begin position="78"/>
        <end position="189"/>
    </location>
</feature>
<dbReference type="InterPro" id="IPR000326">
    <property type="entry name" value="PAP2/HPO"/>
</dbReference>
<keyword evidence="4" id="KW-1185">Reference proteome</keyword>
<protein>
    <submittedName>
        <fullName evidence="3">Phosphoesterase</fullName>
    </submittedName>
</protein>
<feature type="transmembrane region" description="Helical" evidence="1">
    <location>
        <begin position="43"/>
        <end position="68"/>
    </location>
</feature>
<dbReference type="Pfam" id="PF01569">
    <property type="entry name" value="PAP2"/>
    <property type="match status" value="1"/>
</dbReference>
<proteinExistence type="predicted"/>
<dbReference type="AlphaFoldDB" id="A0A364K5W3"/>
<dbReference type="PANTHER" id="PTHR14969">
    <property type="entry name" value="SPHINGOSINE-1-PHOSPHATE PHOSPHOHYDROLASE"/>
    <property type="match status" value="1"/>
</dbReference>
<dbReference type="Proteomes" id="UP000251213">
    <property type="component" value="Unassembled WGS sequence"/>
</dbReference>
<name>A0A364K5W3_9BACL</name>
<feature type="transmembrane region" description="Helical" evidence="1">
    <location>
        <begin position="118"/>
        <end position="136"/>
    </location>
</feature>
<keyword evidence="1" id="KW-0472">Membrane</keyword>
<feature type="transmembrane region" description="Helical" evidence="1">
    <location>
        <begin position="148"/>
        <end position="166"/>
    </location>
</feature>
<keyword evidence="1" id="KW-0812">Transmembrane</keyword>
<dbReference type="SMART" id="SM00014">
    <property type="entry name" value="acidPPc"/>
    <property type="match status" value="1"/>
</dbReference>
<gene>
    <name evidence="3" type="ORF">DL897_06155</name>
</gene>
<dbReference type="PANTHER" id="PTHR14969:SF13">
    <property type="entry name" value="AT30094P"/>
    <property type="match status" value="1"/>
</dbReference>
<dbReference type="SUPFAM" id="SSF48317">
    <property type="entry name" value="Acid phosphatase/Vanadium-dependent haloperoxidase"/>
    <property type="match status" value="1"/>
</dbReference>
<feature type="transmembrane region" description="Helical" evidence="1">
    <location>
        <begin position="77"/>
        <end position="98"/>
    </location>
</feature>
<sequence length="201" mass="23326">MAFAAINLFAELAEGMVENELDYFDQMFRQWIENYQSPSLTSFFTIITEMGSSWFITILTLTTALALLYKQKRWQDAAALIIMVGTGSLFTIVFKHLFQRERPMEDRLIDAIGYSFPSGHSVGSMVFYGFLIYLCMKIRWSPHWKASLSFILGVIIILVGFSRIYLEAHYVTDVIAGFSLGFFFLALGIIWNEWWFRKKNE</sequence>
<keyword evidence="1" id="KW-1133">Transmembrane helix</keyword>
<accession>A0A364K5W3</accession>
<evidence type="ECO:0000256" key="1">
    <source>
        <dbReference type="SAM" id="Phobius"/>
    </source>
</evidence>
<reference evidence="3 4" key="1">
    <citation type="submission" date="2018-06" db="EMBL/GenBank/DDBJ databases">
        <title>Thermoflavimicrobium daqus sp. nov., a thermophilic microbe isolated from Moutai-flavour Daqu.</title>
        <authorList>
            <person name="Wang X."/>
            <person name="Zhou H."/>
        </authorList>
    </citation>
    <scope>NUCLEOTIDE SEQUENCE [LARGE SCALE GENOMIC DNA]</scope>
    <source>
        <strain evidence="3 4">FBKL4.011</strain>
    </source>
</reference>
<dbReference type="InterPro" id="IPR036938">
    <property type="entry name" value="PAP2/HPO_sf"/>
</dbReference>
<feature type="transmembrane region" description="Helical" evidence="1">
    <location>
        <begin position="178"/>
        <end position="196"/>
    </location>
</feature>
<organism evidence="3 4">
    <name type="scientific">Thermoflavimicrobium daqui</name>
    <dbReference type="NCBI Taxonomy" id="2137476"/>
    <lineage>
        <taxon>Bacteria</taxon>
        <taxon>Bacillati</taxon>
        <taxon>Bacillota</taxon>
        <taxon>Bacilli</taxon>
        <taxon>Bacillales</taxon>
        <taxon>Thermoactinomycetaceae</taxon>
        <taxon>Thermoflavimicrobium</taxon>
    </lineage>
</organism>
<reference evidence="3 4" key="2">
    <citation type="submission" date="2018-06" db="EMBL/GenBank/DDBJ databases">
        <authorList>
            <person name="Zhirakovskaya E."/>
        </authorList>
    </citation>
    <scope>NUCLEOTIDE SEQUENCE [LARGE SCALE GENOMIC DNA]</scope>
    <source>
        <strain evidence="3 4">FBKL4.011</strain>
    </source>
</reference>
<dbReference type="Gene3D" id="1.20.144.10">
    <property type="entry name" value="Phosphatidic acid phosphatase type 2/haloperoxidase"/>
    <property type="match status" value="2"/>
</dbReference>
<dbReference type="EMBL" id="QJKK01000003">
    <property type="protein sequence ID" value="RAL25658.1"/>
    <property type="molecule type" value="Genomic_DNA"/>
</dbReference>
<comment type="caution">
    <text evidence="3">The sequence shown here is derived from an EMBL/GenBank/DDBJ whole genome shotgun (WGS) entry which is preliminary data.</text>
</comment>